<gene>
    <name evidence="1" type="ORF">DMP06_10575</name>
</gene>
<evidence type="ECO:0008006" key="3">
    <source>
        <dbReference type="Google" id="ProtNLM"/>
    </source>
</evidence>
<accession>A0A3N0ARV8</accession>
<dbReference type="Proteomes" id="UP000269591">
    <property type="component" value="Unassembled WGS sequence"/>
</dbReference>
<reference evidence="2" key="1">
    <citation type="submission" date="2018-05" db="EMBL/GenBank/DDBJ databases">
        <title>Genome Sequencing of selected type strains of the family Eggerthellaceae.</title>
        <authorList>
            <person name="Danylec N."/>
            <person name="Stoll D.A."/>
            <person name="Doetsch A."/>
            <person name="Huch M."/>
        </authorList>
    </citation>
    <scope>NUCLEOTIDE SEQUENCE [LARGE SCALE GENOMIC DNA]</scope>
    <source>
        <strain evidence="2">DSM 24851</strain>
    </source>
</reference>
<dbReference type="RefSeq" id="WP_123209694.1">
    <property type="nucleotide sequence ID" value="NZ_JBHTHO010000048.1"/>
</dbReference>
<dbReference type="InterPro" id="IPR021530">
    <property type="entry name" value="AllH-like"/>
</dbReference>
<protein>
    <recommendedName>
        <fullName evidence="3">DUF2877 domain-containing protein</fullName>
    </recommendedName>
</protein>
<evidence type="ECO:0000313" key="2">
    <source>
        <dbReference type="Proteomes" id="UP000269591"/>
    </source>
</evidence>
<sequence>MGATFEARYVERRIREVADFGRGRVHSVYANSLNVCFDGCGGLVTILNPTPDVAPASIVLAQRTNFADQGIEVGESARFFQGGLSVGPLSVATKGAIDRSCVLPRFEKTRALQDSCYAFAERVDGNQARFRGFFDPRVERRLAAAQRQFEKCLASQESIEDAVRGLVGLGCGLTPSGDDFLVGAFAVLLSLKGSADPAVVRLHAYLADASDRTTDISRWMIHYALEGRFRESLIALIEACATGAPLDGPLELLWSVGASSGFDMSCGVLCGLRACIAKKEM</sequence>
<organism evidence="1 2">
    <name type="scientific">Slackia equolifaciens</name>
    <dbReference type="NCBI Taxonomy" id="498718"/>
    <lineage>
        <taxon>Bacteria</taxon>
        <taxon>Bacillati</taxon>
        <taxon>Actinomycetota</taxon>
        <taxon>Coriobacteriia</taxon>
        <taxon>Eggerthellales</taxon>
        <taxon>Eggerthellaceae</taxon>
        <taxon>Slackia</taxon>
    </lineage>
</organism>
<evidence type="ECO:0000313" key="1">
    <source>
        <dbReference type="EMBL" id="RNL37572.1"/>
    </source>
</evidence>
<name>A0A3N0ARV8_9ACTN</name>
<dbReference type="Pfam" id="PF11392">
    <property type="entry name" value="AllH"/>
    <property type="match status" value="1"/>
</dbReference>
<proteinExistence type="predicted"/>
<dbReference type="EMBL" id="QIBX01000025">
    <property type="protein sequence ID" value="RNL37572.1"/>
    <property type="molecule type" value="Genomic_DNA"/>
</dbReference>
<keyword evidence="2" id="KW-1185">Reference proteome</keyword>
<comment type="caution">
    <text evidence="1">The sequence shown here is derived from an EMBL/GenBank/DDBJ whole genome shotgun (WGS) entry which is preliminary data.</text>
</comment>
<dbReference type="AlphaFoldDB" id="A0A3N0ARV8"/>